<dbReference type="SUPFAM" id="SSF53335">
    <property type="entry name" value="S-adenosyl-L-methionine-dependent methyltransferases"/>
    <property type="match status" value="1"/>
</dbReference>
<evidence type="ECO:0000259" key="1">
    <source>
        <dbReference type="Pfam" id="PF19587"/>
    </source>
</evidence>
<proteinExistence type="predicted"/>
<reference evidence="2 3" key="1">
    <citation type="journal article" date="2019" name="Int. J. Syst. Evol. Microbiol.">
        <title>The Global Catalogue of Microorganisms (GCM) 10K type strain sequencing project: providing services to taxonomists for standard genome sequencing and annotation.</title>
        <authorList>
            <consortium name="The Broad Institute Genomics Platform"/>
            <consortium name="The Broad Institute Genome Sequencing Center for Infectious Disease"/>
            <person name="Wu L."/>
            <person name="Ma J."/>
        </authorList>
    </citation>
    <scope>NUCLEOTIDE SEQUENCE [LARGE SCALE GENOMIC DNA]</scope>
    <source>
        <strain evidence="2 3">JCM 6835</strain>
    </source>
</reference>
<name>A0ABN3RPL2_9ACTN</name>
<keyword evidence="2" id="KW-0808">Transferase</keyword>
<dbReference type="InterPro" id="IPR029063">
    <property type="entry name" value="SAM-dependent_MTases_sf"/>
</dbReference>
<organism evidence="2 3">
    <name type="scientific">Nonomuraea recticatena</name>
    <dbReference type="NCBI Taxonomy" id="46178"/>
    <lineage>
        <taxon>Bacteria</taxon>
        <taxon>Bacillati</taxon>
        <taxon>Actinomycetota</taxon>
        <taxon>Actinomycetes</taxon>
        <taxon>Streptosporangiales</taxon>
        <taxon>Streptosporangiaceae</taxon>
        <taxon>Nonomuraea</taxon>
    </lineage>
</organism>
<dbReference type="Gene3D" id="3.40.50.150">
    <property type="entry name" value="Vaccinia Virus protein VP39"/>
    <property type="match status" value="1"/>
</dbReference>
<evidence type="ECO:0000313" key="2">
    <source>
        <dbReference type="EMBL" id="GAA2657480.1"/>
    </source>
</evidence>
<dbReference type="InterPro" id="IPR046076">
    <property type="entry name" value="DUF6094"/>
</dbReference>
<evidence type="ECO:0000313" key="3">
    <source>
        <dbReference type="Proteomes" id="UP001501666"/>
    </source>
</evidence>
<keyword evidence="2" id="KW-0489">Methyltransferase</keyword>
<keyword evidence="3" id="KW-1185">Reference proteome</keyword>
<gene>
    <name evidence="2" type="ORF">GCM10010412_028130</name>
</gene>
<dbReference type="GO" id="GO:0008168">
    <property type="term" value="F:methyltransferase activity"/>
    <property type="evidence" value="ECO:0007669"/>
    <property type="project" value="UniProtKB-KW"/>
</dbReference>
<feature type="domain" description="DUF6094" evidence="1">
    <location>
        <begin position="56"/>
        <end position="181"/>
    </location>
</feature>
<dbReference type="PRINTS" id="PR00507">
    <property type="entry name" value="N12N6MTFRASE"/>
</dbReference>
<dbReference type="EMBL" id="BAAATE010000006">
    <property type="protein sequence ID" value="GAA2657480.1"/>
    <property type="molecule type" value="Genomic_DNA"/>
</dbReference>
<dbReference type="Pfam" id="PF19587">
    <property type="entry name" value="DUF6094"/>
    <property type="match status" value="1"/>
</dbReference>
<dbReference type="GO" id="GO:0032259">
    <property type="term" value="P:methylation"/>
    <property type="evidence" value="ECO:0007669"/>
    <property type="project" value="UniProtKB-KW"/>
</dbReference>
<dbReference type="Proteomes" id="UP001501666">
    <property type="component" value="Unassembled WGS sequence"/>
</dbReference>
<protein>
    <submittedName>
        <fullName evidence="2">Methyltransferase</fullName>
    </submittedName>
</protein>
<dbReference type="CDD" id="cd02440">
    <property type="entry name" value="AdoMet_MTases"/>
    <property type="match status" value="1"/>
</dbReference>
<comment type="caution">
    <text evidence="2">The sequence shown here is derived from an EMBL/GenBank/DDBJ whole genome shotgun (WGS) entry which is preliminary data.</text>
</comment>
<dbReference type="RefSeq" id="WP_346146505.1">
    <property type="nucleotide sequence ID" value="NZ_BAAATE010000006.1"/>
</dbReference>
<sequence length="276" mass="30587">MKIPSDVLDVLADPRTLIEGDRLHIPFELDRPLYERVNKLLKEAGGKWDGRKAVRAHVFPHPIEDFMQQAILAGEFMSRLDLGWYPTPPNVVHEILEQASIRPGMTVLEPSAGTGAIAGPAAGRGGVVDCVEIDERRAAVLEERCGARMVLHGDFLTDLNPLDYAEGFRRVLMNPPFTNAVDHVNHALGFLGDDALLVSVMPDSITWRNDRAHTQLRDLVERNGGEFIPLPPDAFKPSGADVYTVLAVVPTGQDGCTIRNHTWHVNRPRQLDLFTV</sequence>
<accession>A0ABN3RPL2</accession>